<evidence type="ECO:0000256" key="6">
    <source>
        <dbReference type="ARBA" id="ARBA00016919"/>
    </source>
</evidence>
<dbReference type="InterPro" id="IPR011005">
    <property type="entry name" value="Dihydropteroate_synth-like_sf"/>
</dbReference>
<evidence type="ECO:0000256" key="8">
    <source>
        <dbReference type="ARBA" id="ARBA00022723"/>
    </source>
</evidence>
<dbReference type="EMBL" id="DRLI01000100">
    <property type="protein sequence ID" value="HHM01883.1"/>
    <property type="molecule type" value="Genomic_DNA"/>
</dbReference>
<dbReference type="FunFam" id="3.20.20.20:FF:000006">
    <property type="entry name" value="Dihydropteroate synthase"/>
    <property type="match status" value="1"/>
</dbReference>
<dbReference type="InterPro" id="IPR000489">
    <property type="entry name" value="Pterin-binding_dom"/>
</dbReference>
<evidence type="ECO:0000256" key="1">
    <source>
        <dbReference type="ARBA" id="ARBA00000012"/>
    </source>
</evidence>
<name>A0A7V5VEN0_CALAY</name>
<dbReference type="GO" id="GO:0046656">
    <property type="term" value="P:folic acid biosynthetic process"/>
    <property type="evidence" value="ECO:0007669"/>
    <property type="project" value="UniProtKB-KW"/>
</dbReference>
<evidence type="ECO:0000256" key="9">
    <source>
        <dbReference type="ARBA" id="ARBA00022842"/>
    </source>
</evidence>
<feature type="domain" description="Pterin-binding" evidence="13">
    <location>
        <begin position="8"/>
        <end position="259"/>
    </location>
</feature>
<dbReference type="GO" id="GO:0005829">
    <property type="term" value="C:cytosol"/>
    <property type="evidence" value="ECO:0007669"/>
    <property type="project" value="TreeGrafter"/>
</dbReference>
<evidence type="ECO:0000256" key="2">
    <source>
        <dbReference type="ARBA" id="ARBA00001946"/>
    </source>
</evidence>
<reference evidence="14" key="1">
    <citation type="journal article" date="2020" name="mSystems">
        <title>Genome- and Community-Level Interaction Insights into Carbon Utilization and Element Cycling Functions of Hydrothermarchaeota in Hydrothermal Sediment.</title>
        <authorList>
            <person name="Zhou Z."/>
            <person name="Liu Y."/>
            <person name="Xu W."/>
            <person name="Pan J."/>
            <person name="Luo Z.H."/>
            <person name="Li M."/>
        </authorList>
    </citation>
    <scope>NUCLEOTIDE SEQUENCE [LARGE SCALE GENOMIC DNA]</scope>
    <source>
        <strain evidence="14">HyVt-460</strain>
    </source>
</reference>
<keyword evidence="10 12" id="KW-0289">Folate biosynthesis</keyword>
<sequence length="265" mass="29567">MLNWGSGPLIMGIVNVTPDSFSDGGKYNNVDSAVEHARRLIDEGSDILDIGGESSRPGAEPVSREEELQRVIPVIRAIRRFSDIPISIDTYKSAVAREALKAGADIINDISGTEFDTDMATVLREERCPIIIMHMRGTPRTMQDAPEYRDVVAEVYDYFEKKIKHLAALNDGQIILDPGIGFGKRLEHNLSLIRNMRDFSFLGYPLLTGVSRKSFLGHLLGLKVEERTYATKYVELTAMIKGSAIIRTHDVREAAEARAIFRALF</sequence>
<dbReference type="PANTHER" id="PTHR20941">
    <property type="entry name" value="FOLATE SYNTHESIS PROTEINS"/>
    <property type="match status" value="1"/>
</dbReference>
<comment type="pathway">
    <text evidence="3 12">Cofactor biosynthesis; tetrahydrofolate biosynthesis; 7,8-dihydrofolate from 2-amino-4-hydroxy-6-hydroxymethyl-7,8-dihydropteridine diphosphate and 4-aminobenzoate: step 1/2.</text>
</comment>
<keyword evidence="8 12" id="KW-0479">Metal-binding</keyword>
<dbReference type="AlphaFoldDB" id="A0A7V5VEN0"/>
<evidence type="ECO:0000256" key="10">
    <source>
        <dbReference type="ARBA" id="ARBA00022909"/>
    </source>
</evidence>
<dbReference type="Pfam" id="PF00809">
    <property type="entry name" value="Pterin_bind"/>
    <property type="match status" value="1"/>
</dbReference>
<dbReference type="PROSITE" id="PS00792">
    <property type="entry name" value="DHPS_1"/>
    <property type="match status" value="1"/>
</dbReference>
<dbReference type="Gene3D" id="3.20.20.20">
    <property type="entry name" value="Dihydropteroate synthase-like"/>
    <property type="match status" value="1"/>
</dbReference>
<dbReference type="PROSITE" id="PS00793">
    <property type="entry name" value="DHPS_2"/>
    <property type="match status" value="1"/>
</dbReference>
<evidence type="ECO:0000256" key="7">
    <source>
        <dbReference type="ARBA" id="ARBA00022679"/>
    </source>
</evidence>
<evidence type="ECO:0000256" key="11">
    <source>
        <dbReference type="ARBA" id="ARBA00030193"/>
    </source>
</evidence>
<dbReference type="InterPro" id="IPR045031">
    <property type="entry name" value="DHP_synth-like"/>
</dbReference>
<comment type="function">
    <text evidence="12">Catalyzes the condensation of para-aminobenzoate (pABA) with 6-hydroxymethyl-7,8-dihydropterin diphosphate (DHPt-PP) to form 7,8-dihydropteroate (H2Pte), the immediate precursor of folate derivatives.</text>
</comment>
<comment type="catalytic activity">
    <reaction evidence="1">
        <text>(7,8-dihydropterin-6-yl)methyl diphosphate + 4-aminobenzoate = 7,8-dihydropteroate + diphosphate</text>
        <dbReference type="Rhea" id="RHEA:19949"/>
        <dbReference type="ChEBI" id="CHEBI:17836"/>
        <dbReference type="ChEBI" id="CHEBI:17839"/>
        <dbReference type="ChEBI" id="CHEBI:33019"/>
        <dbReference type="ChEBI" id="CHEBI:72950"/>
        <dbReference type="EC" id="2.5.1.15"/>
    </reaction>
</comment>
<evidence type="ECO:0000256" key="4">
    <source>
        <dbReference type="ARBA" id="ARBA00009503"/>
    </source>
</evidence>
<evidence type="ECO:0000259" key="13">
    <source>
        <dbReference type="PROSITE" id="PS50972"/>
    </source>
</evidence>
<dbReference type="CDD" id="cd00739">
    <property type="entry name" value="DHPS"/>
    <property type="match status" value="1"/>
</dbReference>
<dbReference type="EC" id="2.5.1.15" evidence="5 12"/>
<dbReference type="GO" id="GO:0004156">
    <property type="term" value="F:dihydropteroate synthase activity"/>
    <property type="evidence" value="ECO:0007669"/>
    <property type="project" value="UniProtKB-EC"/>
</dbReference>
<evidence type="ECO:0000256" key="12">
    <source>
        <dbReference type="RuleBase" id="RU361205"/>
    </source>
</evidence>
<organism evidence="14">
    <name type="scientific">Caldithrix abyssi</name>
    <dbReference type="NCBI Taxonomy" id="187145"/>
    <lineage>
        <taxon>Bacteria</taxon>
        <taxon>Pseudomonadati</taxon>
        <taxon>Calditrichota</taxon>
        <taxon>Calditrichia</taxon>
        <taxon>Calditrichales</taxon>
        <taxon>Calditrichaceae</taxon>
        <taxon>Caldithrix</taxon>
    </lineage>
</organism>
<evidence type="ECO:0000256" key="5">
    <source>
        <dbReference type="ARBA" id="ARBA00012458"/>
    </source>
</evidence>
<comment type="similarity">
    <text evidence="4 12">Belongs to the DHPS family.</text>
</comment>
<keyword evidence="7 12" id="KW-0808">Transferase</keyword>
<evidence type="ECO:0000256" key="3">
    <source>
        <dbReference type="ARBA" id="ARBA00004763"/>
    </source>
</evidence>
<keyword evidence="9 12" id="KW-0460">Magnesium</keyword>
<dbReference type="PROSITE" id="PS50972">
    <property type="entry name" value="PTERIN_BINDING"/>
    <property type="match status" value="1"/>
</dbReference>
<dbReference type="NCBIfam" id="TIGR01496">
    <property type="entry name" value="DHPS"/>
    <property type="match status" value="1"/>
</dbReference>
<comment type="cofactor">
    <cofactor evidence="2 12">
        <name>Mg(2+)</name>
        <dbReference type="ChEBI" id="CHEBI:18420"/>
    </cofactor>
</comment>
<evidence type="ECO:0000313" key="14">
    <source>
        <dbReference type="EMBL" id="HHM01883.1"/>
    </source>
</evidence>
<accession>A0A7V5VEN0</accession>
<proteinExistence type="inferred from homology"/>
<dbReference type="GO" id="GO:0046654">
    <property type="term" value="P:tetrahydrofolate biosynthetic process"/>
    <property type="evidence" value="ECO:0007669"/>
    <property type="project" value="UniProtKB-UniPathway"/>
</dbReference>
<dbReference type="PANTHER" id="PTHR20941:SF1">
    <property type="entry name" value="FOLIC ACID SYNTHESIS PROTEIN FOL1"/>
    <property type="match status" value="1"/>
</dbReference>
<dbReference type="Proteomes" id="UP000885771">
    <property type="component" value="Unassembled WGS sequence"/>
</dbReference>
<dbReference type="GO" id="GO:0046872">
    <property type="term" value="F:metal ion binding"/>
    <property type="evidence" value="ECO:0007669"/>
    <property type="project" value="UniProtKB-KW"/>
</dbReference>
<dbReference type="SUPFAM" id="SSF51717">
    <property type="entry name" value="Dihydropteroate synthetase-like"/>
    <property type="match status" value="1"/>
</dbReference>
<dbReference type="UniPathway" id="UPA00077">
    <property type="reaction ID" value="UER00156"/>
</dbReference>
<protein>
    <recommendedName>
        <fullName evidence="6 12">Dihydropteroate synthase</fullName>
        <shortName evidence="12">DHPS</shortName>
        <ecNumber evidence="5 12">2.5.1.15</ecNumber>
    </recommendedName>
    <alternativeName>
        <fullName evidence="11 12">Dihydropteroate pyrophosphorylase</fullName>
    </alternativeName>
</protein>
<comment type="caution">
    <text evidence="14">The sequence shown here is derived from an EMBL/GenBank/DDBJ whole genome shotgun (WGS) entry which is preliminary data.</text>
</comment>
<gene>
    <name evidence="14" type="primary">folP</name>
    <name evidence="14" type="ORF">ENJ15_02650</name>
</gene>
<dbReference type="InterPro" id="IPR006390">
    <property type="entry name" value="DHP_synth_dom"/>
</dbReference>